<organism evidence="2 3">
    <name type="scientific">Thermoanaerobacterium thermosaccharolyticum M0795</name>
    <dbReference type="NCBI Taxonomy" id="698948"/>
    <lineage>
        <taxon>Bacteria</taxon>
        <taxon>Bacillati</taxon>
        <taxon>Bacillota</taxon>
        <taxon>Clostridia</taxon>
        <taxon>Thermoanaerobacterales</taxon>
        <taxon>Thermoanaerobacteraceae</taxon>
        <taxon>Thermoanaerobacterium</taxon>
    </lineage>
</organism>
<dbReference type="InterPro" id="IPR003382">
    <property type="entry name" value="Flavoprotein"/>
</dbReference>
<dbReference type="HOGENOM" id="CLU_085963_0_0_9"/>
<dbReference type="AlphaFoldDB" id="L0ILQ8"/>
<dbReference type="EMBL" id="CP003066">
    <property type="protein sequence ID" value="AGB19704.1"/>
    <property type="molecule type" value="Genomic_DNA"/>
</dbReference>
<dbReference type="PATRIC" id="fig|698948.3.peg.2110"/>
<proteinExistence type="predicted"/>
<dbReference type="InterPro" id="IPR036551">
    <property type="entry name" value="Flavin_trans-like"/>
</dbReference>
<dbReference type="KEGG" id="tto:Thethe_02119"/>
<reference evidence="2 3" key="1">
    <citation type="submission" date="2012-03" db="EMBL/GenBank/DDBJ databases">
        <title>Complete sequence of chromosome of Thermoanaerobacterium thermosaccharolyticum M0795.</title>
        <authorList>
            <consortium name="US DOE Joint Genome Institute"/>
            <person name="Lucas S."/>
            <person name="Han J."/>
            <person name="Lapidus A."/>
            <person name="Cheng J.-F."/>
            <person name="Goodwin L."/>
            <person name="Pitluck S."/>
            <person name="Peters L."/>
            <person name="Teshima H."/>
            <person name="Detter J.C."/>
            <person name="Han C."/>
            <person name="Tapia R."/>
            <person name="Land M."/>
            <person name="Hauser L."/>
            <person name="Kyrpides N."/>
            <person name="Ivanova N."/>
            <person name="Pagani I."/>
            <person name="Feinberg L."/>
            <person name="Folden J."/>
            <person name="Hogsett D."/>
            <person name="Shaw J."/>
            <person name="Woyke T."/>
        </authorList>
    </citation>
    <scope>NUCLEOTIDE SEQUENCE [LARGE SCALE GENOMIC DNA]</scope>
    <source>
        <strain evidence="2 3">M0795</strain>
    </source>
</reference>
<sequence length="249" mass="28080">MDIEKLVQEVYIEVLKRIGRKALLFFSGTPLNIDFILSDLKSVANIYNIYYKSVLSDAAKNVIGIDKISNISDILEEKNEITTSIKEADFILVASLTRNTLAKVALGIQDTKVTLGLAEAFMLNKKIIVVKDGADFENQFRISSGMTKNGEYNRMLSNYFKTLEGFGATLINSSDLSDTIKSIFDFDFQKRNYRDGIFNDAKLNSNVITLQDLLDMGKAKTIYIKKNAIVTPLANDYIMNNNIRLVREE</sequence>
<dbReference type="Gene3D" id="3.40.50.1950">
    <property type="entry name" value="Flavin prenyltransferase-like"/>
    <property type="match status" value="1"/>
</dbReference>
<accession>L0ILQ8</accession>
<gene>
    <name evidence="2" type="ORF">Thethe_02119</name>
</gene>
<evidence type="ECO:0000313" key="2">
    <source>
        <dbReference type="EMBL" id="AGB19704.1"/>
    </source>
</evidence>
<dbReference type="Pfam" id="PF02441">
    <property type="entry name" value="Flavoprotein"/>
    <property type="match status" value="1"/>
</dbReference>
<evidence type="ECO:0000259" key="1">
    <source>
        <dbReference type="Pfam" id="PF02441"/>
    </source>
</evidence>
<dbReference type="SUPFAM" id="SSF52507">
    <property type="entry name" value="Homo-oligomeric flavin-containing Cys decarboxylases, HFCD"/>
    <property type="match status" value="1"/>
</dbReference>
<dbReference type="Proteomes" id="UP000010845">
    <property type="component" value="Chromosome"/>
</dbReference>
<dbReference type="GO" id="GO:0003824">
    <property type="term" value="F:catalytic activity"/>
    <property type="evidence" value="ECO:0007669"/>
    <property type="project" value="InterPro"/>
</dbReference>
<name>L0ILQ8_THETR</name>
<evidence type="ECO:0000313" key="3">
    <source>
        <dbReference type="Proteomes" id="UP000010845"/>
    </source>
</evidence>
<feature type="domain" description="Flavoprotein" evidence="1">
    <location>
        <begin position="48"/>
        <end position="137"/>
    </location>
</feature>
<dbReference type="RefSeq" id="WP_015312188.1">
    <property type="nucleotide sequence ID" value="NC_019970.1"/>
</dbReference>
<protein>
    <submittedName>
        <fullName evidence="2">Archaeal flavoprotein</fullName>
    </submittedName>
</protein>